<evidence type="ECO:0000256" key="11">
    <source>
        <dbReference type="PIRNR" id="PIRNR002869"/>
    </source>
</evidence>
<organism evidence="12 13">
    <name type="scientific">Pelistega indica</name>
    <dbReference type="NCBI Taxonomy" id="1414851"/>
    <lineage>
        <taxon>Bacteria</taxon>
        <taxon>Pseudomonadati</taxon>
        <taxon>Pseudomonadota</taxon>
        <taxon>Betaproteobacteria</taxon>
        <taxon>Burkholderiales</taxon>
        <taxon>Alcaligenaceae</taxon>
        <taxon>Pelistega</taxon>
    </lineage>
</organism>
<evidence type="ECO:0000256" key="1">
    <source>
        <dbReference type="ARBA" id="ARBA00004651"/>
    </source>
</evidence>
<dbReference type="UniPathway" id="UPA00219"/>
<comment type="function">
    <text evidence="8 10 11">Involved in peptidoglycan biosynthesis. Transports lipid-linked peptidoglycan precursors from the inner to the outer leaflet of the cytoplasmic membrane.</text>
</comment>
<accession>V8FWH7</accession>
<reference evidence="12 13" key="1">
    <citation type="submission" date="2013-11" db="EMBL/GenBank/DDBJ databases">
        <title>Genomic analysis of Pelistega sp. HM-7.</title>
        <authorList>
            <person name="Kumbhare S.V."/>
            <person name="Shetty S.A."/>
            <person name="Sharma O."/>
            <person name="Dhotre D.P."/>
        </authorList>
    </citation>
    <scope>NUCLEOTIDE SEQUENCE [LARGE SCALE GENOMIC DNA]</scope>
    <source>
        <strain evidence="12 13">HM-7</strain>
    </source>
</reference>
<feature type="transmembrane region" description="Helical" evidence="10">
    <location>
        <begin position="319"/>
        <end position="340"/>
    </location>
</feature>
<evidence type="ECO:0000256" key="6">
    <source>
        <dbReference type="ARBA" id="ARBA00022989"/>
    </source>
</evidence>
<feature type="transmembrane region" description="Helical" evidence="10">
    <location>
        <begin position="392"/>
        <end position="410"/>
    </location>
</feature>
<dbReference type="Pfam" id="PF03023">
    <property type="entry name" value="MurJ"/>
    <property type="match status" value="1"/>
</dbReference>
<feature type="transmembrane region" description="Helical" evidence="10">
    <location>
        <begin position="447"/>
        <end position="467"/>
    </location>
</feature>
<comment type="subcellular location">
    <subcellularLocation>
        <location evidence="10">Cell inner membrane</location>
        <topology evidence="10">Multi-pass membrane protein</topology>
    </subcellularLocation>
    <subcellularLocation>
        <location evidence="1">Cell membrane</location>
        <topology evidence="1">Multi-pass membrane protein</topology>
    </subcellularLocation>
</comment>
<feature type="transmembrane region" description="Helical" evidence="10">
    <location>
        <begin position="163"/>
        <end position="184"/>
    </location>
</feature>
<keyword evidence="13" id="KW-1185">Reference proteome</keyword>
<keyword evidence="10 11" id="KW-0961">Cell wall biogenesis/degradation</keyword>
<evidence type="ECO:0000256" key="9">
    <source>
        <dbReference type="ARBA" id="ARBA00061532"/>
    </source>
</evidence>
<evidence type="ECO:0000256" key="4">
    <source>
        <dbReference type="ARBA" id="ARBA00022960"/>
    </source>
</evidence>
<feature type="transmembrane region" description="Helical" evidence="10">
    <location>
        <begin position="506"/>
        <end position="529"/>
    </location>
</feature>
<evidence type="ECO:0000256" key="2">
    <source>
        <dbReference type="ARBA" id="ARBA00022475"/>
    </source>
</evidence>
<proteinExistence type="inferred from homology"/>
<comment type="similarity">
    <text evidence="9 10 11">Belongs to the MurJ/MviN family.</text>
</comment>
<dbReference type="HAMAP" id="MF_02078">
    <property type="entry name" value="MurJ_MviN"/>
    <property type="match status" value="1"/>
</dbReference>
<dbReference type="GO" id="GO:0005886">
    <property type="term" value="C:plasma membrane"/>
    <property type="evidence" value="ECO:0007669"/>
    <property type="project" value="UniProtKB-SubCell"/>
</dbReference>
<feature type="transmembrane region" description="Helical" evidence="10">
    <location>
        <begin position="360"/>
        <end position="380"/>
    </location>
</feature>
<dbReference type="CDD" id="cd13123">
    <property type="entry name" value="MATE_MurJ_like"/>
    <property type="match status" value="1"/>
</dbReference>
<keyword evidence="10 11" id="KW-0813">Transport</keyword>
<keyword evidence="6 10" id="KW-1133">Transmembrane helix</keyword>
<sequence>MSLLRSAASISGLTLLSRITGLIRDILIARAFGASPLTDAFWVAFRIPNLLRRLFAEGAFSQAFVPILGEKKATQSEQSVKTLLDHVAMVLFFALLVVTIIGIIGAPLVVWAMASGMKTDGASSGYQEAITMTRIMFPYILCMSLVAFASGVLNTWKKFAVPAFTPVLLNLSMIFASLFLAQFFNTPIYALAVGVMLGGIAQLAVQWGALAKIGLLPSFRHKLSEAWKNPDVRRIIKLMGPAILGVSVAQISILINTNIATWLPAGSVTWLSFADRLMEFPTALLGIAIGTVLLPSLAAANAKGDVADYSHLLDWGLRLVFLLGLPCVLGLGLLSEGLVASLFNYGAFNHHDVLMTKSAVIAYAVGLIGILSVKILAPGFYAKQDIRTPVKIAIFVLICTQLMNLVFVPLFAHAGLALSVGLGSTLNALCLYIGLRCSKTYLPHIQWLSFILRVLPALVLLAAWLIFIQHYINWSMQDATSINQLLSTQLSTWLGDGRWVHSISRILVLLVVLIGSAIVYFGGLFITGFRLRDFARQRA</sequence>
<dbReference type="AlphaFoldDB" id="V8FWH7"/>
<feature type="transmembrane region" description="Helical" evidence="10">
    <location>
        <begin position="280"/>
        <end position="298"/>
    </location>
</feature>
<dbReference type="GO" id="GO:0034204">
    <property type="term" value="P:lipid translocation"/>
    <property type="evidence" value="ECO:0007669"/>
    <property type="project" value="TreeGrafter"/>
</dbReference>
<keyword evidence="4 10" id="KW-0133">Cell shape</keyword>
<dbReference type="GO" id="GO:0009252">
    <property type="term" value="P:peptidoglycan biosynthetic process"/>
    <property type="evidence" value="ECO:0007669"/>
    <property type="project" value="UniProtKB-UniRule"/>
</dbReference>
<keyword evidence="10" id="KW-0997">Cell inner membrane</keyword>
<evidence type="ECO:0000256" key="10">
    <source>
        <dbReference type="HAMAP-Rule" id="MF_02078"/>
    </source>
</evidence>
<dbReference type="InterPro" id="IPR004268">
    <property type="entry name" value="MurJ"/>
</dbReference>
<name>V8FWH7_9BURK</name>
<dbReference type="PIRSF" id="PIRSF002869">
    <property type="entry name" value="MviN"/>
    <property type="match status" value="1"/>
</dbReference>
<feature type="transmembrane region" description="Helical" evidence="10">
    <location>
        <begin position="87"/>
        <end position="114"/>
    </location>
</feature>
<dbReference type="RefSeq" id="WP_023952396.1">
    <property type="nucleotide sequence ID" value="NZ_AYSV01000108.1"/>
</dbReference>
<dbReference type="PRINTS" id="PR01806">
    <property type="entry name" value="VIRFACTRMVIN"/>
</dbReference>
<keyword evidence="7 10" id="KW-0472">Membrane</keyword>
<feature type="transmembrane region" description="Helical" evidence="10">
    <location>
        <begin position="190"/>
        <end position="215"/>
    </location>
</feature>
<dbReference type="OrthoDB" id="9816572at2"/>
<keyword evidence="3 10" id="KW-0812">Transmembrane</keyword>
<protein>
    <recommendedName>
        <fullName evidence="10">Probable lipid II flippase MurJ</fullName>
    </recommendedName>
</protein>
<feature type="transmembrane region" description="Helical" evidence="10">
    <location>
        <begin position="416"/>
        <end position="435"/>
    </location>
</feature>
<evidence type="ECO:0000256" key="5">
    <source>
        <dbReference type="ARBA" id="ARBA00022984"/>
    </source>
</evidence>
<dbReference type="GO" id="GO:0008360">
    <property type="term" value="P:regulation of cell shape"/>
    <property type="evidence" value="ECO:0007669"/>
    <property type="project" value="UniProtKB-UniRule"/>
</dbReference>
<evidence type="ECO:0000313" key="12">
    <source>
        <dbReference type="EMBL" id="ETD68236.1"/>
    </source>
</evidence>
<dbReference type="GO" id="GO:0015648">
    <property type="term" value="F:lipid-linked peptidoglycan transporter activity"/>
    <property type="evidence" value="ECO:0007669"/>
    <property type="project" value="UniProtKB-UniRule"/>
</dbReference>
<dbReference type="PANTHER" id="PTHR47019">
    <property type="entry name" value="LIPID II FLIPPASE MURJ"/>
    <property type="match status" value="1"/>
</dbReference>
<evidence type="ECO:0000256" key="8">
    <source>
        <dbReference type="ARBA" id="ARBA00060041"/>
    </source>
</evidence>
<dbReference type="Proteomes" id="UP000018766">
    <property type="component" value="Unassembled WGS sequence"/>
</dbReference>
<comment type="pathway">
    <text evidence="10">Cell wall biogenesis; peptidoglycan biosynthesis.</text>
</comment>
<dbReference type="InterPro" id="IPR051050">
    <property type="entry name" value="Lipid_II_flippase_MurJ/MviN"/>
</dbReference>
<keyword evidence="5 10" id="KW-0573">Peptidoglycan synthesis</keyword>
<gene>
    <name evidence="10" type="primary">murJ</name>
    <name evidence="12" type="ORF">V757_10365</name>
</gene>
<keyword evidence="2 10" id="KW-1003">Cell membrane</keyword>
<dbReference type="GO" id="GO:0071555">
    <property type="term" value="P:cell wall organization"/>
    <property type="evidence" value="ECO:0007669"/>
    <property type="project" value="UniProtKB-UniRule"/>
</dbReference>
<evidence type="ECO:0000256" key="3">
    <source>
        <dbReference type="ARBA" id="ARBA00022692"/>
    </source>
</evidence>
<dbReference type="PATRIC" id="fig|1414851.3.peg.2167"/>
<dbReference type="EMBL" id="AYSV01000108">
    <property type="protein sequence ID" value="ETD68236.1"/>
    <property type="molecule type" value="Genomic_DNA"/>
</dbReference>
<evidence type="ECO:0000313" key="13">
    <source>
        <dbReference type="Proteomes" id="UP000018766"/>
    </source>
</evidence>
<dbReference type="PANTHER" id="PTHR47019:SF1">
    <property type="entry name" value="LIPID II FLIPPASE MURJ"/>
    <property type="match status" value="1"/>
</dbReference>
<comment type="caution">
    <text evidence="12">The sequence shown here is derived from an EMBL/GenBank/DDBJ whole genome shotgun (WGS) entry which is preliminary data.</text>
</comment>
<feature type="transmembrane region" description="Helical" evidence="10">
    <location>
        <begin position="134"/>
        <end position="156"/>
    </location>
</feature>
<feature type="transmembrane region" description="Helical" evidence="10">
    <location>
        <begin position="235"/>
        <end position="260"/>
    </location>
</feature>
<dbReference type="NCBIfam" id="TIGR01695">
    <property type="entry name" value="murJ_mviN"/>
    <property type="match status" value="1"/>
</dbReference>
<evidence type="ECO:0000256" key="7">
    <source>
        <dbReference type="ARBA" id="ARBA00023136"/>
    </source>
</evidence>